<dbReference type="AlphaFoldDB" id="A0A836EW81"/>
<dbReference type="CDD" id="cd16890">
    <property type="entry name" value="lyz_i"/>
    <property type="match status" value="1"/>
</dbReference>
<dbReference type="PANTHER" id="PTHR11195">
    <property type="entry name" value="DESTABILASE-RELATED"/>
    <property type="match status" value="1"/>
</dbReference>
<keyword evidence="5" id="KW-0378">Hydrolase</keyword>
<protein>
    <recommendedName>
        <fullName evidence="2">lysozyme</fullName>
        <ecNumber evidence="2">3.2.1.17</ecNumber>
    </recommendedName>
</protein>
<dbReference type="PROSITE" id="PS51909">
    <property type="entry name" value="LYSOZYME_I"/>
    <property type="match status" value="2"/>
</dbReference>
<sequence>AFHKCVNDLYCADYTVQAYMAKHSKDCNGDGVIDCDDYVRLHRLGSAGCNNSLSNDYENKYKFCLQTFELLSTLFVNNEEHNNYYISVFRTAQEISQKCIGCICEAASGCNVTVGCDGPVCGPFYITKQYWIDAGKPYINGGQSDNDNEDTFRSCAKDAYCAARTVENYMAKFSRDCTGNGIINCDDYVRIHRFGASGCTNTLHSVYENVYKLCIETVEEIEINI</sequence>
<keyword evidence="7" id="KW-1015">Disulfide bond</keyword>
<comment type="caution">
    <text evidence="8">The sequence shown here is derived from an EMBL/GenBank/DDBJ whole genome shotgun (WGS) entry which is preliminary data.</text>
</comment>
<dbReference type="FunFam" id="1.10.530.10:FF:000019">
    <property type="entry name" value="lysozyme"/>
    <property type="match status" value="1"/>
</dbReference>
<evidence type="ECO:0000256" key="7">
    <source>
        <dbReference type="PIRSR" id="PIRSR608597-3"/>
    </source>
</evidence>
<feature type="non-terminal residue" evidence="8">
    <location>
        <position position="225"/>
    </location>
</feature>
<keyword evidence="9" id="KW-1185">Reference proteome</keyword>
<evidence type="ECO:0000256" key="3">
    <source>
        <dbReference type="ARBA" id="ARBA00022529"/>
    </source>
</evidence>
<feature type="disulfide bond" evidence="7">
    <location>
        <begin position="99"/>
        <end position="185"/>
    </location>
</feature>
<dbReference type="Gene3D" id="1.10.530.10">
    <property type="match status" value="2"/>
</dbReference>
<dbReference type="GO" id="GO:0031640">
    <property type="term" value="P:killing of cells of another organism"/>
    <property type="evidence" value="ECO:0007669"/>
    <property type="project" value="UniProtKB-KW"/>
</dbReference>
<keyword evidence="4" id="KW-0081">Bacteriolytic enzyme</keyword>
<dbReference type="Proteomes" id="UP000667349">
    <property type="component" value="Unassembled WGS sequence"/>
</dbReference>
<name>A0A836EW81_9HYME</name>
<evidence type="ECO:0000256" key="6">
    <source>
        <dbReference type="ARBA" id="ARBA00023295"/>
    </source>
</evidence>
<proteinExistence type="predicted"/>
<organism evidence="8 9">
    <name type="scientific">Acromyrmex insinuator</name>
    <dbReference type="NCBI Taxonomy" id="230686"/>
    <lineage>
        <taxon>Eukaryota</taxon>
        <taxon>Metazoa</taxon>
        <taxon>Ecdysozoa</taxon>
        <taxon>Arthropoda</taxon>
        <taxon>Hexapoda</taxon>
        <taxon>Insecta</taxon>
        <taxon>Pterygota</taxon>
        <taxon>Neoptera</taxon>
        <taxon>Endopterygota</taxon>
        <taxon>Hymenoptera</taxon>
        <taxon>Apocrita</taxon>
        <taxon>Aculeata</taxon>
        <taxon>Formicoidea</taxon>
        <taxon>Formicidae</taxon>
        <taxon>Myrmicinae</taxon>
        <taxon>Acromyrmex</taxon>
    </lineage>
</organism>
<feature type="disulfide bond" evidence="7">
    <location>
        <begin position="155"/>
        <end position="161"/>
    </location>
</feature>
<comment type="catalytic activity">
    <reaction evidence="1">
        <text>Hydrolysis of (1-&gt;4)-beta-linkages between N-acetylmuramic acid and N-acetyl-D-glucosamine residues in a peptidoglycan and between N-acetyl-D-glucosamine residues in chitodextrins.</text>
        <dbReference type="EC" id="3.2.1.17"/>
    </reaction>
</comment>
<feature type="non-terminal residue" evidence="8">
    <location>
        <position position="1"/>
    </location>
</feature>
<keyword evidence="3" id="KW-0929">Antimicrobial</keyword>
<evidence type="ECO:0000256" key="5">
    <source>
        <dbReference type="ARBA" id="ARBA00022801"/>
    </source>
</evidence>
<dbReference type="PROSITE" id="PS00018">
    <property type="entry name" value="EF_HAND_1"/>
    <property type="match status" value="1"/>
</dbReference>
<keyword evidence="6" id="KW-0326">Glycosidase</keyword>
<accession>A0A836EW81</accession>
<dbReference type="EMBL" id="JAANHZ010000625">
    <property type="protein sequence ID" value="KAG5309068.1"/>
    <property type="molecule type" value="Genomic_DNA"/>
</dbReference>
<dbReference type="PANTHER" id="PTHR11195:SF22">
    <property type="entry name" value="LYSOZYME"/>
    <property type="match status" value="1"/>
</dbReference>
<dbReference type="Pfam" id="PF05497">
    <property type="entry name" value="Destabilase"/>
    <property type="match status" value="2"/>
</dbReference>
<reference evidence="8" key="1">
    <citation type="submission" date="2020-02" db="EMBL/GenBank/DDBJ databases">
        <title>Relaxed selection underlies rapid genomic changes in the transitions from sociality to social parasitism in ants.</title>
        <authorList>
            <person name="Bi X."/>
        </authorList>
    </citation>
    <scope>NUCLEOTIDE SEQUENCE</scope>
    <source>
        <strain evidence="8">BGI-DK2013a</strain>
        <tissue evidence="8">Whole body</tissue>
    </source>
</reference>
<dbReference type="InterPro" id="IPR018247">
    <property type="entry name" value="EF_Hand_1_Ca_BS"/>
</dbReference>
<dbReference type="EC" id="3.2.1.17" evidence="2"/>
<evidence type="ECO:0000256" key="4">
    <source>
        <dbReference type="ARBA" id="ARBA00022638"/>
    </source>
</evidence>
<evidence type="ECO:0000256" key="1">
    <source>
        <dbReference type="ARBA" id="ARBA00000632"/>
    </source>
</evidence>
<dbReference type="GO" id="GO:0042742">
    <property type="term" value="P:defense response to bacterium"/>
    <property type="evidence" value="ECO:0007669"/>
    <property type="project" value="UniProtKB-KW"/>
</dbReference>
<dbReference type="GO" id="GO:0003796">
    <property type="term" value="F:lysozyme activity"/>
    <property type="evidence" value="ECO:0007669"/>
    <property type="project" value="UniProtKB-EC"/>
</dbReference>
<feature type="disulfide bond" evidence="7">
    <location>
        <begin position="116"/>
        <end position="121"/>
    </location>
</feature>
<evidence type="ECO:0000313" key="8">
    <source>
        <dbReference type="EMBL" id="KAG5309068.1"/>
    </source>
</evidence>
<feature type="disulfide bond" evidence="7">
    <location>
        <begin position="104"/>
        <end position="110"/>
    </location>
</feature>
<gene>
    <name evidence="8" type="primary">Lys</name>
    <name evidence="8" type="ORF">G6Z75_0000209</name>
</gene>
<dbReference type="InterPro" id="IPR008597">
    <property type="entry name" value="Invert_lysozyme"/>
</dbReference>
<evidence type="ECO:0000313" key="9">
    <source>
        <dbReference type="Proteomes" id="UP000667349"/>
    </source>
</evidence>
<evidence type="ECO:0000256" key="2">
    <source>
        <dbReference type="ARBA" id="ARBA00012732"/>
    </source>
</evidence>